<organism evidence="6 7">
    <name type="scientific">OM182 bacterium MED-G28</name>
    <dbReference type="NCBI Taxonomy" id="1986256"/>
    <lineage>
        <taxon>Bacteria</taxon>
        <taxon>Pseudomonadati</taxon>
        <taxon>Pseudomonadota</taxon>
        <taxon>Gammaproteobacteria</taxon>
        <taxon>OMG group</taxon>
        <taxon>OM182 clade</taxon>
    </lineage>
</organism>
<dbReference type="InterPro" id="IPR036909">
    <property type="entry name" value="Cyt_c-like_dom_sf"/>
</dbReference>
<evidence type="ECO:0000259" key="5">
    <source>
        <dbReference type="PROSITE" id="PS51007"/>
    </source>
</evidence>
<sequence>MVIPLSYLAAVAALFVPWVLHAQPAESIWSGSYTEAQAERGAEDYRAHCASCHGANLRGDSHAAGLVGMGFMFLWEGKSLGELYSKIRNDMPLDQPRSLTKGSYEDILAFILKSNEFPVGDAELESDEKALDKLMITSRPN</sequence>
<evidence type="ECO:0000256" key="4">
    <source>
        <dbReference type="PROSITE-ProRule" id="PRU00433"/>
    </source>
</evidence>
<dbReference type="Pfam" id="PF13442">
    <property type="entry name" value="Cytochrome_CBB3"/>
    <property type="match status" value="1"/>
</dbReference>
<evidence type="ECO:0000256" key="1">
    <source>
        <dbReference type="ARBA" id="ARBA00022617"/>
    </source>
</evidence>
<accession>A0A2A5WAQ9</accession>
<reference evidence="6 7" key="1">
    <citation type="submission" date="2017-08" db="EMBL/GenBank/DDBJ databases">
        <title>Fine stratification of microbial communities through a metagenomic profile of the photic zone.</title>
        <authorList>
            <person name="Haro-Moreno J.M."/>
            <person name="Lopez-Perez M."/>
            <person name="De La Torre J."/>
            <person name="Picazo A."/>
            <person name="Camacho A."/>
            <person name="Rodriguez-Valera F."/>
        </authorList>
    </citation>
    <scope>NUCLEOTIDE SEQUENCE [LARGE SCALE GENOMIC DNA]</scope>
    <source>
        <strain evidence="6">MED-G28</strain>
    </source>
</reference>
<dbReference type="SUPFAM" id="SSF46626">
    <property type="entry name" value="Cytochrome c"/>
    <property type="match status" value="1"/>
</dbReference>
<proteinExistence type="predicted"/>
<gene>
    <name evidence="6" type="ORF">CNF02_09275</name>
</gene>
<evidence type="ECO:0000256" key="3">
    <source>
        <dbReference type="ARBA" id="ARBA00023004"/>
    </source>
</evidence>
<keyword evidence="3 4" id="KW-0408">Iron</keyword>
<dbReference type="Proteomes" id="UP000219329">
    <property type="component" value="Unassembled WGS sequence"/>
</dbReference>
<dbReference type="GO" id="GO:0020037">
    <property type="term" value="F:heme binding"/>
    <property type="evidence" value="ECO:0007669"/>
    <property type="project" value="InterPro"/>
</dbReference>
<evidence type="ECO:0000313" key="7">
    <source>
        <dbReference type="Proteomes" id="UP000219329"/>
    </source>
</evidence>
<dbReference type="GO" id="GO:0046872">
    <property type="term" value="F:metal ion binding"/>
    <property type="evidence" value="ECO:0007669"/>
    <property type="project" value="UniProtKB-KW"/>
</dbReference>
<dbReference type="PROSITE" id="PS51007">
    <property type="entry name" value="CYTC"/>
    <property type="match status" value="1"/>
</dbReference>
<protein>
    <submittedName>
        <fullName evidence="6">Class I cytochrome c</fullName>
    </submittedName>
</protein>
<dbReference type="GO" id="GO:0009055">
    <property type="term" value="F:electron transfer activity"/>
    <property type="evidence" value="ECO:0007669"/>
    <property type="project" value="InterPro"/>
</dbReference>
<keyword evidence="2 4" id="KW-0479">Metal-binding</keyword>
<comment type="caution">
    <text evidence="6">The sequence shown here is derived from an EMBL/GenBank/DDBJ whole genome shotgun (WGS) entry which is preliminary data.</text>
</comment>
<evidence type="ECO:0000256" key="2">
    <source>
        <dbReference type="ARBA" id="ARBA00022723"/>
    </source>
</evidence>
<dbReference type="InterPro" id="IPR009056">
    <property type="entry name" value="Cyt_c-like_dom"/>
</dbReference>
<dbReference type="EMBL" id="NTJZ01000009">
    <property type="protein sequence ID" value="PDH33368.1"/>
    <property type="molecule type" value="Genomic_DNA"/>
</dbReference>
<keyword evidence="1 4" id="KW-0349">Heme</keyword>
<dbReference type="Gene3D" id="1.10.760.10">
    <property type="entry name" value="Cytochrome c-like domain"/>
    <property type="match status" value="1"/>
</dbReference>
<dbReference type="AlphaFoldDB" id="A0A2A5WAQ9"/>
<feature type="domain" description="Cytochrome c" evidence="5">
    <location>
        <begin position="36"/>
        <end position="115"/>
    </location>
</feature>
<name>A0A2A5WAQ9_9GAMM</name>
<evidence type="ECO:0000313" key="6">
    <source>
        <dbReference type="EMBL" id="PDH33368.1"/>
    </source>
</evidence>